<evidence type="ECO:0000259" key="1">
    <source>
        <dbReference type="PROSITE" id="PS51085"/>
    </source>
</evidence>
<dbReference type="GO" id="GO:0051537">
    <property type="term" value="F:2 iron, 2 sulfur cluster binding"/>
    <property type="evidence" value="ECO:0007669"/>
    <property type="project" value="InterPro"/>
</dbReference>
<feature type="domain" description="FAD-binding FR-type" evidence="2">
    <location>
        <begin position="6"/>
        <end position="113"/>
    </location>
</feature>
<dbReference type="Gene3D" id="3.10.20.30">
    <property type="match status" value="1"/>
</dbReference>
<dbReference type="CDD" id="cd00207">
    <property type="entry name" value="fer2"/>
    <property type="match status" value="1"/>
</dbReference>
<dbReference type="SUPFAM" id="SSF63380">
    <property type="entry name" value="Riboflavin synthase domain-like"/>
    <property type="match status" value="1"/>
</dbReference>
<dbReference type="Pfam" id="PF00111">
    <property type="entry name" value="Fer2"/>
    <property type="match status" value="1"/>
</dbReference>
<dbReference type="EC" id="1.-.-.-" evidence="3"/>
<dbReference type="InterPro" id="IPR017938">
    <property type="entry name" value="Riboflavin_synthase-like_b-brl"/>
</dbReference>
<dbReference type="Proteomes" id="UP000328092">
    <property type="component" value="Unassembled WGS sequence"/>
</dbReference>
<dbReference type="InterPro" id="IPR017927">
    <property type="entry name" value="FAD-bd_FR_type"/>
</dbReference>
<sequence length="325" mass="35372">MSEPNGGMLNLVVTEINTETPAIRSVTLAKADGGLLPEWSAGAHIDIELPSGDRRSYSLMDTSLDENHTKQAKSYRIGVRREEPSSGGSAFVHSLNVGDRVAVRSPRNNFALDPGQNEVLLLAGGIGITPIVSMAAELTRRGSAFRLIYAGRARRDLAFVPELEVLLGKRLEIHDDSVSGVLDVVAKMRSLGEGISLYVCGPISMIEAAISAARALDWPDGRLRFEIFTKPTFTEGDAAFEVVLASSGKRFRVLPGRSILDTLIENGEQPLHDCKRGDCGLCQAGVLEGLPEHRDYYLSEKERSMNKVMQICVSRSRTPVLVLDL</sequence>
<dbReference type="InterPro" id="IPR006058">
    <property type="entry name" value="2Fe2S_fd_BS"/>
</dbReference>
<dbReference type="AlphaFoldDB" id="A0A508TEW3"/>
<dbReference type="Pfam" id="PF00175">
    <property type="entry name" value="NAD_binding_1"/>
    <property type="match status" value="1"/>
</dbReference>
<dbReference type="RefSeq" id="WP_139861717.1">
    <property type="nucleotide sequence ID" value="NZ_CAADFC020000016.1"/>
</dbReference>
<name>A0A508TEW3_9BRAD</name>
<dbReference type="Gene3D" id="3.40.50.80">
    <property type="entry name" value="Nucleotide-binding domain of ferredoxin-NADP reductase (FNR) module"/>
    <property type="match status" value="1"/>
</dbReference>
<reference evidence="3" key="1">
    <citation type="submission" date="2019-02" db="EMBL/GenBank/DDBJ databases">
        <authorList>
            <person name="Pothier F.J."/>
        </authorList>
    </citation>
    <scope>NUCLEOTIDE SEQUENCE</scope>
    <source>
        <strain evidence="3">CI-1B</strain>
    </source>
</reference>
<protein>
    <submittedName>
        <fullName evidence="3">Phenoxybenzoate dioxygenase subunit beta</fullName>
        <ecNumber evidence="3">1.-.-.-</ecNumber>
    </submittedName>
</protein>
<dbReference type="InterPro" id="IPR001433">
    <property type="entry name" value="OxRdtase_FAD/NAD-bd"/>
</dbReference>
<proteinExistence type="predicted"/>
<organism evidence="3 4">
    <name type="scientific">Bradyrhizobium ivorense</name>
    <dbReference type="NCBI Taxonomy" id="2511166"/>
    <lineage>
        <taxon>Bacteria</taxon>
        <taxon>Pseudomonadati</taxon>
        <taxon>Pseudomonadota</taxon>
        <taxon>Alphaproteobacteria</taxon>
        <taxon>Hyphomicrobiales</taxon>
        <taxon>Nitrobacteraceae</taxon>
        <taxon>Bradyrhizobium</taxon>
    </lineage>
</organism>
<dbReference type="SUPFAM" id="SSF52343">
    <property type="entry name" value="Ferredoxin reductase-like, C-terminal NADP-linked domain"/>
    <property type="match status" value="1"/>
</dbReference>
<dbReference type="PANTHER" id="PTHR47354:SF2">
    <property type="entry name" value="BLR2392 PROTEIN"/>
    <property type="match status" value="1"/>
</dbReference>
<dbReference type="PROSITE" id="PS51085">
    <property type="entry name" value="2FE2S_FER_2"/>
    <property type="match status" value="1"/>
</dbReference>
<dbReference type="PANTHER" id="PTHR47354">
    <property type="entry name" value="NADH OXIDOREDUCTASE HCR"/>
    <property type="match status" value="1"/>
</dbReference>
<dbReference type="Gene3D" id="2.40.30.10">
    <property type="entry name" value="Translation factors"/>
    <property type="match status" value="1"/>
</dbReference>
<gene>
    <name evidence="3" type="primary">pobB_2</name>
    <name evidence="3" type="ORF">CI1B_45850</name>
</gene>
<evidence type="ECO:0000313" key="3">
    <source>
        <dbReference type="EMBL" id="VIO72936.1"/>
    </source>
</evidence>
<dbReference type="InterPro" id="IPR036010">
    <property type="entry name" value="2Fe-2S_ferredoxin-like_sf"/>
</dbReference>
<dbReference type="InterPro" id="IPR012675">
    <property type="entry name" value="Beta-grasp_dom_sf"/>
</dbReference>
<dbReference type="PROSITE" id="PS00197">
    <property type="entry name" value="2FE2S_FER_1"/>
    <property type="match status" value="1"/>
</dbReference>
<dbReference type="SUPFAM" id="SSF54292">
    <property type="entry name" value="2Fe-2S ferredoxin-like"/>
    <property type="match status" value="1"/>
</dbReference>
<evidence type="ECO:0000259" key="2">
    <source>
        <dbReference type="PROSITE" id="PS51384"/>
    </source>
</evidence>
<dbReference type="CDD" id="cd06185">
    <property type="entry name" value="PDR_like"/>
    <property type="match status" value="1"/>
</dbReference>
<dbReference type="InterPro" id="IPR039261">
    <property type="entry name" value="FNR_nucleotide-bd"/>
</dbReference>
<dbReference type="PRINTS" id="PR00409">
    <property type="entry name" value="PHDIOXRDTASE"/>
</dbReference>
<dbReference type="OrthoDB" id="9792185at2"/>
<keyword evidence="3" id="KW-0560">Oxidoreductase</keyword>
<evidence type="ECO:0000313" key="4">
    <source>
        <dbReference type="Proteomes" id="UP000328092"/>
    </source>
</evidence>
<accession>A0A508TEW3</accession>
<comment type="caution">
    <text evidence="3">The sequence shown here is derived from an EMBL/GenBank/DDBJ whole genome shotgun (WGS) entry which is preliminary data.</text>
</comment>
<dbReference type="InterPro" id="IPR001041">
    <property type="entry name" value="2Fe-2S_ferredoxin-type"/>
</dbReference>
<feature type="domain" description="2Fe-2S ferredoxin-type" evidence="1">
    <location>
        <begin position="240"/>
        <end position="325"/>
    </location>
</feature>
<dbReference type="InterPro" id="IPR050415">
    <property type="entry name" value="MRET"/>
</dbReference>
<dbReference type="PROSITE" id="PS51384">
    <property type="entry name" value="FAD_FR"/>
    <property type="match status" value="1"/>
</dbReference>
<dbReference type="EMBL" id="CAADFC020000016">
    <property type="protein sequence ID" value="VIO72936.1"/>
    <property type="molecule type" value="Genomic_DNA"/>
</dbReference>
<dbReference type="GO" id="GO:0051213">
    <property type="term" value="F:dioxygenase activity"/>
    <property type="evidence" value="ECO:0007669"/>
    <property type="project" value="UniProtKB-KW"/>
</dbReference>
<keyword evidence="4" id="KW-1185">Reference proteome</keyword>
<keyword evidence="3" id="KW-0223">Dioxygenase</keyword>